<dbReference type="PANTHER" id="PTHR33164">
    <property type="entry name" value="TRANSCRIPTIONAL REGULATOR, MARR FAMILY"/>
    <property type="match status" value="1"/>
</dbReference>
<gene>
    <name evidence="3" type="ORF">EKI59_03020</name>
    <name evidence="2" type="ORF">H0H28_09760</name>
</gene>
<dbReference type="InterPro" id="IPR036388">
    <property type="entry name" value="WH-like_DNA-bd_sf"/>
</dbReference>
<comment type="caution">
    <text evidence="3">The sequence shown here is derived from an EMBL/GenBank/DDBJ whole genome shotgun (WGS) entry which is preliminary data.</text>
</comment>
<dbReference type="GO" id="GO:0003700">
    <property type="term" value="F:DNA-binding transcription factor activity"/>
    <property type="evidence" value="ECO:0007669"/>
    <property type="project" value="InterPro"/>
</dbReference>
<dbReference type="SUPFAM" id="SSF46785">
    <property type="entry name" value="Winged helix' DNA-binding domain"/>
    <property type="match status" value="1"/>
</dbReference>
<dbReference type="InterPro" id="IPR039422">
    <property type="entry name" value="MarR/SlyA-like"/>
</dbReference>
<dbReference type="EMBL" id="RXIR01000004">
    <property type="protein sequence ID" value="TVS29600.1"/>
    <property type="molecule type" value="Genomic_DNA"/>
</dbReference>
<accession>A0A6C1U0Q1</accession>
<organism evidence="3 4">
    <name type="scientific">Corynebacterium sanguinis</name>
    <dbReference type="NCBI Taxonomy" id="2594913"/>
    <lineage>
        <taxon>Bacteria</taxon>
        <taxon>Bacillati</taxon>
        <taxon>Actinomycetota</taxon>
        <taxon>Actinomycetes</taxon>
        <taxon>Mycobacteriales</taxon>
        <taxon>Corynebacteriaceae</taxon>
        <taxon>Corynebacterium</taxon>
    </lineage>
</organism>
<dbReference type="Proteomes" id="UP000336646">
    <property type="component" value="Unassembled WGS sequence"/>
</dbReference>
<evidence type="ECO:0000313" key="2">
    <source>
        <dbReference type="EMBL" id="MBA4505599.1"/>
    </source>
</evidence>
<dbReference type="RefSeq" id="WP_136651217.1">
    <property type="nucleotide sequence ID" value="NZ_JACEOR010000410.1"/>
</dbReference>
<dbReference type="PANTHER" id="PTHR33164:SF99">
    <property type="entry name" value="MARR FAMILY REGULATORY PROTEIN"/>
    <property type="match status" value="1"/>
</dbReference>
<proteinExistence type="predicted"/>
<dbReference type="EMBL" id="JACEOR010000410">
    <property type="protein sequence ID" value="MBA4505599.1"/>
    <property type="molecule type" value="Genomic_DNA"/>
</dbReference>
<sequence length="159" mass="17648">MSPTPEQEATIYLDAQERQVWDALVAILVRLPAALDAQLRRDAGITHFEYQVLAILSESPERTLRMSDLAGRVESALPRLSQVVARLEKRGWVTRTPDPDDGRYTLASLSDEGMAKVVETAPGHVATVRSLVFDPLTKTQLRQLQEGGRRITKAIEDAT</sequence>
<evidence type="ECO:0000259" key="1">
    <source>
        <dbReference type="PROSITE" id="PS50995"/>
    </source>
</evidence>
<dbReference type="InterPro" id="IPR036390">
    <property type="entry name" value="WH_DNA-bd_sf"/>
</dbReference>
<dbReference type="Proteomes" id="UP000580709">
    <property type="component" value="Unassembled WGS sequence"/>
</dbReference>
<protein>
    <submittedName>
        <fullName evidence="3">MarR family transcriptional regulator</fullName>
    </submittedName>
</protein>
<dbReference type="OrthoDB" id="8635520at2"/>
<dbReference type="Gene3D" id="1.10.10.10">
    <property type="entry name" value="Winged helix-like DNA-binding domain superfamily/Winged helix DNA-binding domain"/>
    <property type="match status" value="1"/>
</dbReference>
<name>A0A6C1U0Q1_9CORY</name>
<keyword evidence="5" id="KW-1185">Reference proteome</keyword>
<feature type="domain" description="HTH marR-type" evidence="1">
    <location>
        <begin position="21"/>
        <end position="153"/>
    </location>
</feature>
<dbReference type="PROSITE" id="PS50995">
    <property type="entry name" value="HTH_MARR_2"/>
    <property type="match status" value="1"/>
</dbReference>
<evidence type="ECO:0000313" key="4">
    <source>
        <dbReference type="Proteomes" id="UP000336646"/>
    </source>
</evidence>
<dbReference type="Pfam" id="PF01047">
    <property type="entry name" value="MarR"/>
    <property type="match status" value="1"/>
</dbReference>
<reference evidence="3 4" key="1">
    <citation type="submission" date="2018-12" db="EMBL/GenBank/DDBJ databases">
        <title>Corynebacterium sanguinis sp. nov., a clinically-associated and environmental corynebacterium.</title>
        <authorList>
            <person name="Gonzales-Siles L."/>
            <person name="Jaen-Luchoro D."/>
            <person name="Cardew S."/>
            <person name="Inganas E."/>
            <person name="Ohlen M."/>
            <person name="Jensie-Markopolous S."/>
            <person name="Pinyeiro-Iglesias B."/>
            <person name="Molin K."/>
            <person name="Skovbjerg S."/>
            <person name="Svensson-Stadler L."/>
            <person name="Funke G."/>
            <person name="Moore E.R.B."/>
        </authorList>
    </citation>
    <scope>NUCLEOTIDE SEQUENCE [LARGE SCALE GENOMIC DNA]</scope>
    <source>
        <strain evidence="3 4">58734</strain>
    </source>
</reference>
<evidence type="ECO:0000313" key="3">
    <source>
        <dbReference type="EMBL" id="TVS29600.1"/>
    </source>
</evidence>
<dbReference type="SMART" id="SM00347">
    <property type="entry name" value="HTH_MARR"/>
    <property type="match status" value="1"/>
</dbReference>
<dbReference type="GO" id="GO:0006950">
    <property type="term" value="P:response to stress"/>
    <property type="evidence" value="ECO:0007669"/>
    <property type="project" value="TreeGrafter"/>
</dbReference>
<dbReference type="AlphaFoldDB" id="A0A6C1U0Q1"/>
<dbReference type="InterPro" id="IPR000835">
    <property type="entry name" value="HTH_MarR-typ"/>
</dbReference>
<evidence type="ECO:0000313" key="5">
    <source>
        <dbReference type="Proteomes" id="UP000580709"/>
    </source>
</evidence>
<reference evidence="2 5" key="2">
    <citation type="submission" date="2020-07" db="EMBL/GenBank/DDBJ databases">
        <authorList>
            <person name="Khare M."/>
        </authorList>
    </citation>
    <scope>NUCLEOTIDE SEQUENCE [LARGE SCALE GENOMIC DNA]</scope>
    <source>
        <strain evidence="2 5">P8776</strain>
    </source>
</reference>